<evidence type="ECO:0008006" key="4">
    <source>
        <dbReference type="Google" id="ProtNLM"/>
    </source>
</evidence>
<comment type="caution">
    <text evidence="2">The sequence shown here is derived from an EMBL/GenBank/DDBJ whole genome shotgun (WGS) entry which is preliminary data.</text>
</comment>
<organism evidence="2 3">
    <name type="scientific">Candidatus Komeilibacteria bacterium CG11_big_fil_rev_8_21_14_0_20_36_20</name>
    <dbReference type="NCBI Taxonomy" id="1974477"/>
    <lineage>
        <taxon>Bacteria</taxon>
        <taxon>Candidatus Komeiliibacteriota</taxon>
    </lineage>
</organism>
<dbReference type="Pfam" id="PF13413">
    <property type="entry name" value="HTH_25"/>
    <property type="match status" value="1"/>
</dbReference>
<dbReference type="PANTHER" id="PTHR34475">
    <property type="match status" value="1"/>
</dbReference>
<dbReference type="InterPro" id="IPR010982">
    <property type="entry name" value="Lambda_DNA-bd_dom_sf"/>
</dbReference>
<dbReference type="EMBL" id="PCWQ01000012">
    <property type="protein sequence ID" value="PIR06597.1"/>
    <property type="molecule type" value="Genomic_DNA"/>
</dbReference>
<dbReference type="SUPFAM" id="SSF47413">
    <property type="entry name" value="lambda repressor-like DNA-binding domains"/>
    <property type="match status" value="1"/>
</dbReference>
<name>A0A2H0NCI9_9BACT</name>
<reference evidence="2 3" key="1">
    <citation type="submission" date="2017-09" db="EMBL/GenBank/DDBJ databases">
        <title>Depth-based differentiation of microbial function through sediment-hosted aquifers and enrichment of novel symbionts in the deep terrestrial subsurface.</title>
        <authorList>
            <person name="Probst A.J."/>
            <person name="Ladd B."/>
            <person name="Jarett J.K."/>
            <person name="Geller-Mcgrath D.E."/>
            <person name="Sieber C.M."/>
            <person name="Emerson J.B."/>
            <person name="Anantharaman K."/>
            <person name="Thomas B.C."/>
            <person name="Malmstrom R."/>
            <person name="Stieglmeier M."/>
            <person name="Klingl A."/>
            <person name="Woyke T."/>
            <person name="Ryan C.M."/>
            <person name="Banfield J.F."/>
        </authorList>
    </citation>
    <scope>NUCLEOTIDE SEQUENCE [LARGE SCALE GENOMIC DNA]</scope>
    <source>
        <strain evidence="2">CG11_big_fil_rev_8_21_14_0_20_36_20</strain>
    </source>
</reference>
<dbReference type="AlphaFoldDB" id="A0A2H0NCI9"/>
<protein>
    <recommendedName>
        <fullName evidence="4">HTH cro/C1-type domain-containing protein</fullName>
    </recommendedName>
</protein>
<proteinExistence type="predicted"/>
<dbReference type="InterPro" id="IPR050400">
    <property type="entry name" value="Bact_Cytoskel_RodZ"/>
</dbReference>
<accession>A0A2H0NCI9</accession>
<dbReference type="Gene3D" id="2.60.40.10">
    <property type="entry name" value="Immunoglobulins"/>
    <property type="match status" value="1"/>
</dbReference>
<feature type="transmembrane region" description="Helical" evidence="1">
    <location>
        <begin position="115"/>
        <end position="134"/>
    </location>
</feature>
<evidence type="ECO:0000313" key="3">
    <source>
        <dbReference type="Proteomes" id="UP000230564"/>
    </source>
</evidence>
<dbReference type="PANTHER" id="PTHR34475:SF1">
    <property type="entry name" value="CYTOSKELETON PROTEIN RODZ"/>
    <property type="match status" value="1"/>
</dbReference>
<gene>
    <name evidence="2" type="ORF">COV55_03680</name>
</gene>
<dbReference type="GO" id="GO:0003677">
    <property type="term" value="F:DNA binding"/>
    <property type="evidence" value="ECO:0007669"/>
    <property type="project" value="InterPro"/>
</dbReference>
<keyword evidence="1" id="KW-1133">Transmembrane helix</keyword>
<keyword evidence="1" id="KW-0812">Transmembrane</keyword>
<dbReference type="Proteomes" id="UP000230564">
    <property type="component" value="Unassembled WGS sequence"/>
</dbReference>
<evidence type="ECO:0000313" key="2">
    <source>
        <dbReference type="EMBL" id="PIR06597.1"/>
    </source>
</evidence>
<sequence>MSKFKKKTISKGQTLADKLRKARLDKNVSLEEVQSAIKVQTRYLDILENGQYDQLPGDIYTKAWIKLYADFLDLPSSELLADYNIEKNISHKIKKFENQEPNTKKYRFSFLRPRYLKIFIIILVVASLLGYLGFELINIVAPPKIIILEPTNNLKTTESSISIVGSTEAEVQLTINDETIVLDDQGNFNQSINLAVGLNNLQISAKKKHSRTRELELVILREVLE</sequence>
<dbReference type="Gene3D" id="1.10.260.40">
    <property type="entry name" value="lambda repressor-like DNA-binding domains"/>
    <property type="match status" value="1"/>
</dbReference>
<evidence type="ECO:0000256" key="1">
    <source>
        <dbReference type="SAM" id="Phobius"/>
    </source>
</evidence>
<keyword evidence="1" id="KW-0472">Membrane</keyword>
<dbReference type="InterPro" id="IPR013783">
    <property type="entry name" value="Ig-like_fold"/>
</dbReference>